<dbReference type="OrthoDB" id="6418155at2759"/>
<comment type="similarity">
    <text evidence="2 7">Belongs to the HSF family.</text>
</comment>
<feature type="region of interest" description="Disordered" evidence="8">
    <location>
        <begin position="381"/>
        <end position="401"/>
    </location>
</feature>
<evidence type="ECO:0000313" key="11">
    <source>
        <dbReference type="RefSeq" id="XP_044943369.1"/>
    </source>
</evidence>
<dbReference type="Pfam" id="PF00447">
    <property type="entry name" value="HSF_DNA-bind"/>
    <property type="match status" value="1"/>
</dbReference>
<feature type="region of interest" description="Disordered" evidence="8">
    <location>
        <begin position="1"/>
        <end position="22"/>
    </location>
</feature>
<dbReference type="GO" id="GO:0005634">
    <property type="term" value="C:nucleus"/>
    <property type="evidence" value="ECO:0007669"/>
    <property type="project" value="UniProtKB-SubCell"/>
</dbReference>
<keyword evidence="4" id="KW-0238">DNA-binding</keyword>
<keyword evidence="5" id="KW-0804">Transcription</keyword>
<protein>
    <submittedName>
        <fullName evidence="11">Heat shock transcription factor, Y-linked-like</fullName>
    </submittedName>
</protein>
<dbReference type="SMART" id="SM00415">
    <property type="entry name" value="HSF"/>
    <property type="match status" value="1"/>
</dbReference>
<organism evidence="10 11">
    <name type="scientific">Mustela putorius furo</name>
    <name type="common">European domestic ferret</name>
    <name type="synonym">Mustela furo</name>
    <dbReference type="NCBI Taxonomy" id="9669"/>
    <lineage>
        <taxon>Eukaryota</taxon>
        <taxon>Metazoa</taxon>
        <taxon>Chordata</taxon>
        <taxon>Craniata</taxon>
        <taxon>Vertebrata</taxon>
        <taxon>Euteleostomi</taxon>
        <taxon>Mammalia</taxon>
        <taxon>Eutheria</taxon>
        <taxon>Laurasiatheria</taxon>
        <taxon>Carnivora</taxon>
        <taxon>Caniformia</taxon>
        <taxon>Musteloidea</taxon>
        <taxon>Mustelidae</taxon>
        <taxon>Mustelinae</taxon>
        <taxon>Mustela</taxon>
    </lineage>
</organism>
<evidence type="ECO:0000256" key="8">
    <source>
        <dbReference type="SAM" id="MobiDB-lite"/>
    </source>
</evidence>
<evidence type="ECO:0000256" key="2">
    <source>
        <dbReference type="ARBA" id="ARBA00006403"/>
    </source>
</evidence>
<keyword evidence="6" id="KW-0539">Nucleus</keyword>
<evidence type="ECO:0000259" key="9">
    <source>
        <dbReference type="SMART" id="SM00415"/>
    </source>
</evidence>
<reference evidence="11" key="1">
    <citation type="submission" date="2025-08" db="UniProtKB">
        <authorList>
            <consortium name="RefSeq"/>
        </authorList>
    </citation>
    <scope>IDENTIFICATION</scope>
    <source>
        <tissue evidence="11">Brain</tissue>
    </source>
</reference>
<dbReference type="InterPro" id="IPR036390">
    <property type="entry name" value="WH_DNA-bd_sf"/>
</dbReference>
<evidence type="ECO:0000256" key="3">
    <source>
        <dbReference type="ARBA" id="ARBA00023015"/>
    </source>
</evidence>
<dbReference type="PANTHER" id="PTHR10015">
    <property type="entry name" value="HEAT SHOCK TRANSCRIPTION FACTOR"/>
    <property type="match status" value="1"/>
</dbReference>
<dbReference type="PANTHER" id="PTHR10015:SF336">
    <property type="entry name" value="HEAT SHOCK TRANSCRIPTION FACTOR, Y-LINKED"/>
    <property type="match status" value="1"/>
</dbReference>
<dbReference type="FunFam" id="1.10.10.10:FF:000349">
    <property type="entry name" value="Heat shock transcription factor, Y-linked"/>
    <property type="match status" value="1"/>
</dbReference>
<dbReference type="GeneID" id="123394009"/>
<dbReference type="GO" id="GO:0003700">
    <property type="term" value="F:DNA-binding transcription factor activity"/>
    <property type="evidence" value="ECO:0007669"/>
    <property type="project" value="InterPro"/>
</dbReference>
<proteinExistence type="inferred from homology"/>
<feature type="domain" description="HSF-type DNA-binding" evidence="9">
    <location>
        <begin position="76"/>
        <end position="194"/>
    </location>
</feature>
<keyword evidence="3" id="KW-0805">Transcription regulation</keyword>
<evidence type="ECO:0000256" key="1">
    <source>
        <dbReference type="ARBA" id="ARBA00004123"/>
    </source>
</evidence>
<evidence type="ECO:0000256" key="5">
    <source>
        <dbReference type="ARBA" id="ARBA00023163"/>
    </source>
</evidence>
<sequence>MAHVSSEIQDDSLKNGSTGSAASISSPLCDHTFTGDVDLRSMIEENAFQALSGGSLIKRPRYTFCVSEPDEDNDFLSLTFPRKLWKIVESDQFKSIWWDDKGTSIVIDEELFKKEVLERKAPFRIFETGSMKSLVRQLNLYGFSKMRQSFQRSASLADFLAEEKEVSVLSKLQFYHNPNFKRGCPQLLVRMKRRVGIKNASAVSLVQDINKKSCKGGDNVDSLNSGFVAKTSGERVCSNSTNLNLPLIRKPSPSQRIATTSPMRSDFSPATTSVRPIRPSEQVGMEQHAVLNQLTTFHMHSHSSYTQANGHIVNFVTTTTSTSQYHIISPLQSSYFGTMVEPSTFSTRYADLSASEARFSNLQPAGNPWFTIPMIADTSTASLSRSTHQPSPSYAHQTNYN</sequence>
<dbReference type="SUPFAM" id="SSF46785">
    <property type="entry name" value="Winged helix' DNA-binding domain"/>
    <property type="match status" value="1"/>
</dbReference>
<feature type="region of interest" description="Disordered" evidence="8">
    <location>
        <begin position="252"/>
        <end position="273"/>
    </location>
</feature>
<dbReference type="Gene3D" id="1.10.10.10">
    <property type="entry name" value="Winged helix-like DNA-binding domain superfamily/Winged helix DNA-binding domain"/>
    <property type="match status" value="1"/>
</dbReference>
<dbReference type="RefSeq" id="XP_044943369.1">
    <property type="nucleotide sequence ID" value="XM_045087434.1"/>
</dbReference>
<evidence type="ECO:0000256" key="7">
    <source>
        <dbReference type="RuleBase" id="RU004020"/>
    </source>
</evidence>
<dbReference type="Proteomes" id="UP000000715">
    <property type="component" value="Unplaced"/>
</dbReference>
<dbReference type="AlphaFoldDB" id="A0A8U0V7Y4"/>
<gene>
    <name evidence="11" type="primary">LOC123394009</name>
</gene>
<dbReference type="GO" id="GO:0043565">
    <property type="term" value="F:sequence-specific DNA binding"/>
    <property type="evidence" value="ECO:0007669"/>
    <property type="project" value="InterPro"/>
</dbReference>
<name>A0A8U0V7Y4_MUSPF</name>
<dbReference type="InterPro" id="IPR036388">
    <property type="entry name" value="WH-like_DNA-bd_sf"/>
</dbReference>
<comment type="subcellular location">
    <subcellularLocation>
        <location evidence="1">Nucleus</location>
    </subcellularLocation>
</comment>
<keyword evidence="10" id="KW-1185">Reference proteome</keyword>
<evidence type="ECO:0000313" key="10">
    <source>
        <dbReference type="Proteomes" id="UP000000715"/>
    </source>
</evidence>
<evidence type="ECO:0000256" key="6">
    <source>
        <dbReference type="ARBA" id="ARBA00023242"/>
    </source>
</evidence>
<accession>A0A8U0V7Y4</accession>
<dbReference type="InterPro" id="IPR000232">
    <property type="entry name" value="HSF_DNA-bd"/>
</dbReference>
<evidence type="ECO:0000256" key="4">
    <source>
        <dbReference type="ARBA" id="ARBA00023125"/>
    </source>
</evidence>